<accession>A0ABW0W1P6</accession>
<feature type="transmembrane region" description="Helical" evidence="11">
    <location>
        <begin position="404"/>
        <end position="422"/>
    </location>
</feature>
<comment type="subcellular location">
    <subcellularLocation>
        <location evidence="1">Membrane</location>
        <topology evidence="1">Multi-pass membrane protein</topology>
    </subcellularLocation>
</comment>
<dbReference type="InterPro" id="IPR003439">
    <property type="entry name" value="ABC_transporter-like_ATP-bd"/>
</dbReference>
<protein>
    <submittedName>
        <fullName evidence="13">ATP-binding cassette domain-containing protein</fullName>
    </submittedName>
</protein>
<dbReference type="SUPFAM" id="SSF52540">
    <property type="entry name" value="P-loop containing nucleoside triphosphate hydrolases"/>
    <property type="match status" value="1"/>
</dbReference>
<keyword evidence="7 13" id="KW-0067">ATP-binding</keyword>
<dbReference type="Pfam" id="PF00005">
    <property type="entry name" value="ABC_tran"/>
    <property type="match status" value="1"/>
</dbReference>
<evidence type="ECO:0000256" key="10">
    <source>
        <dbReference type="ARBA" id="ARBA00023136"/>
    </source>
</evidence>
<name>A0ABW0W1P6_9BACL</name>
<evidence type="ECO:0000256" key="4">
    <source>
        <dbReference type="ARBA" id="ARBA00022475"/>
    </source>
</evidence>
<keyword evidence="6" id="KW-0547">Nucleotide-binding</keyword>
<dbReference type="PANTHER" id="PTHR43553">
    <property type="entry name" value="HEAVY METAL TRANSPORTER"/>
    <property type="match status" value="1"/>
</dbReference>
<feature type="domain" description="ABC transporter" evidence="12">
    <location>
        <begin position="8"/>
        <end position="257"/>
    </location>
</feature>
<feature type="transmembrane region" description="Helical" evidence="11">
    <location>
        <begin position="375"/>
        <end position="392"/>
    </location>
</feature>
<dbReference type="InterPro" id="IPR015856">
    <property type="entry name" value="ABC_transpr_CbiO/EcfA_su"/>
</dbReference>
<reference evidence="14" key="1">
    <citation type="journal article" date="2019" name="Int. J. Syst. Evol. Microbiol.">
        <title>The Global Catalogue of Microorganisms (GCM) 10K type strain sequencing project: providing services to taxonomists for standard genome sequencing and annotation.</title>
        <authorList>
            <consortium name="The Broad Institute Genomics Platform"/>
            <consortium name="The Broad Institute Genome Sequencing Center for Infectious Disease"/>
            <person name="Wu L."/>
            <person name="Ma J."/>
        </authorList>
    </citation>
    <scope>NUCLEOTIDE SEQUENCE [LARGE SCALE GENOMIC DNA]</scope>
    <source>
        <strain evidence="14">CGMCC 1.3240</strain>
    </source>
</reference>
<keyword evidence="10 11" id="KW-0472">Membrane</keyword>
<sequence>MIKQEGSLHISGWKRVIEPGAEADRKASAAEISPEILLNQGSIYVLMGPNGAGKTRLMEMAAGLRNTDENIEISYGAEKVWIPRALGARRRNKAALLAYSYSCQSPEEQLFARTVEGELKYVLQPYELQGQEAYNRMVQALAAVGWDASWLTRDPYQMSGGERRRTALASLFVTPADWLLLDEPTAGLDAGGHSLLGRKLKQCAAAGQGVLLISHESDWALPLADSVLLMQADGSIRICSPEQLLAHPEWLKQAGMRVPNWLQLAHGLWKRGIAAEQVWKPAELAQGIGMRKSSSSSAVPAARYTSMAVTAPATNSAAIEVNEAFTRVQGEAAARADRDHFDARAPHVPPIALFDPRAVWVSYILLSSSMFLQQTWSGIALIAVLTILIILIGRIQLQRWRGPIMALSFFTGMIAVFAGFTAEGDHRLWNMGAFLLSLRSLSKPWFAMLIGFAIPLAVTPLRLRRSLEQILSVGGKVPPLAMRIILTITLLLRFVPVLLAEWERFSRVSIARGKVIRKSSGGMISKLRDIAIPFMLSLFRLGDNVANALESRGVGLHRSPTLMKSELWRPRDSLLIVSSGVIFCLLYWWSKR</sequence>
<feature type="transmembrane region" description="Helical" evidence="11">
    <location>
        <begin position="573"/>
        <end position="590"/>
    </location>
</feature>
<evidence type="ECO:0000256" key="6">
    <source>
        <dbReference type="ARBA" id="ARBA00022741"/>
    </source>
</evidence>
<dbReference type="InterPro" id="IPR003339">
    <property type="entry name" value="ABC/ECF_trnsptr_transmembrane"/>
</dbReference>
<keyword evidence="4" id="KW-1003">Cell membrane</keyword>
<feature type="transmembrane region" description="Helical" evidence="11">
    <location>
        <begin position="480"/>
        <end position="499"/>
    </location>
</feature>
<evidence type="ECO:0000256" key="1">
    <source>
        <dbReference type="ARBA" id="ARBA00004141"/>
    </source>
</evidence>
<evidence type="ECO:0000256" key="7">
    <source>
        <dbReference type="ARBA" id="ARBA00022840"/>
    </source>
</evidence>
<dbReference type="SMART" id="SM00382">
    <property type="entry name" value="AAA"/>
    <property type="match status" value="1"/>
</dbReference>
<dbReference type="GO" id="GO:0005524">
    <property type="term" value="F:ATP binding"/>
    <property type="evidence" value="ECO:0007669"/>
    <property type="project" value="UniProtKB-KW"/>
</dbReference>
<dbReference type="RefSeq" id="WP_379188864.1">
    <property type="nucleotide sequence ID" value="NZ_JBHSOW010000047.1"/>
</dbReference>
<keyword evidence="5 11" id="KW-0812">Transmembrane</keyword>
<keyword evidence="9 11" id="KW-1133">Transmembrane helix</keyword>
<proteinExistence type="inferred from homology"/>
<organism evidence="13 14">
    <name type="scientific">Paenibacillus solisilvae</name>
    <dbReference type="NCBI Taxonomy" id="2486751"/>
    <lineage>
        <taxon>Bacteria</taxon>
        <taxon>Bacillati</taxon>
        <taxon>Bacillota</taxon>
        <taxon>Bacilli</taxon>
        <taxon>Bacillales</taxon>
        <taxon>Paenibacillaceae</taxon>
        <taxon>Paenibacillus</taxon>
    </lineage>
</organism>
<dbReference type="PANTHER" id="PTHR43553:SF24">
    <property type="entry name" value="ENERGY-COUPLING FACTOR TRANSPORTER ATP-BINDING PROTEIN ECFA1"/>
    <property type="match status" value="1"/>
</dbReference>
<comment type="caution">
    <text evidence="13">The sequence shown here is derived from an EMBL/GenBank/DDBJ whole genome shotgun (WGS) entry which is preliminary data.</text>
</comment>
<dbReference type="InterPro" id="IPR003593">
    <property type="entry name" value="AAA+_ATPase"/>
</dbReference>
<dbReference type="CDD" id="cd03225">
    <property type="entry name" value="ABC_cobalt_CbiO_domain1"/>
    <property type="match status" value="1"/>
</dbReference>
<evidence type="ECO:0000259" key="12">
    <source>
        <dbReference type="PROSITE" id="PS50893"/>
    </source>
</evidence>
<dbReference type="EMBL" id="JBHSOW010000047">
    <property type="protein sequence ID" value="MFC5650320.1"/>
    <property type="molecule type" value="Genomic_DNA"/>
</dbReference>
<dbReference type="PROSITE" id="PS50893">
    <property type="entry name" value="ABC_TRANSPORTER_2"/>
    <property type="match status" value="1"/>
</dbReference>
<dbReference type="InterPro" id="IPR027417">
    <property type="entry name" value="P-loop_NTPase"/>
</dbReference>
<gene>
    <name evidence="13" type="ORF">ACFPYJ_14510</name>
</gene>
<keyword evidence="3" id="KW-0813">Transport</keyword>
<evidence type="ECO:0000256" key="3">
    <source>
        <dbReference type="ARBA" id="ARBA00022448"/>
    </source>
</evidence>
<keyword evidence="14" id="KW-1185">Reference proteome</keyword>
<dbReference type="Gene3D" id="3.40.50.300">
    <property type="entry name" value="P-loop containing nucleotide triphosphate hydrolases"/>
    <property type="match status" value="1"/>
</dbReference>
<evidence type="ECO:0000313" key="13">
    <source>
        <dbReference type="EMBL" id="MFC5650320.1"/>
    </source>
</evidence>
<dbReference type="InterPro" id="IPR050095">
    <property type="entry name" value="ECF_ABC_transporter_ATP-bd"/>
</dbReference>
<evidence type="ECO:0000256" key="9">
    <source>
        <dbReference type="ARBA" id="ARBA00022989"/>
    </source>
</evidence>
<evidence type="ECO:0000256" key="2">
    <source>
        <dbReference type="ARBA" id="ARBA00005417"/>
    </source>
</evidence>
<evidence type="ECO:0000256" key="5">
    <source>
        <dbReference type="ARBA" id="ARBA00022692"/>
    </source>
</evidence>
<dbReference type="Proteomes" id="UP001596047">
    <property type="component" value="Unassembled WGS sequence"/>
</dbReference>
<keyword evidence="8" id="KW-1278">Translocase</keyword>
<evidence type="ECO:0000256" key="8">
    <source>
        <dbReference type="ARBA" id="ARBA00022967"/>
    </source>
</evidence>
<comment type="similarity">
    <text evidence="2">Belongs to the ABC transporter superfamily.</text>
</comment>
<dbReference type="Pfam" id="PF02361">
    <property type="entry name" value="CbiQ"/>
    <property type="match status" value="1"/>
</dbReference>
<evidence type="ECO:0000256" key="11">
    <source>
        <dbReference type="SAM" id="Phobius"/>
    </source>
</evidence>
<evidence type="ECO:0000313" key="14">
    <source>
        <dbReference type="Proteomes" id="UP001596047"/>
    </source>
</evidence>
<feature type="transmembrane region" description="Helical" evidence="11">
    <location>
        <begin position="442"/>
        <end position="459"/>
    </location>
</feature>
<dbReference type="CDD" id="cd16914">
    <property type="entry name" value="EcfT"/>
    <property type="match status" value="1"/>
</dbReference>